<dbReference type="Proteomes" id="UP000285190">
    <property type="component" value="Unassembled WGS sequence"/>
</dbReference>
<evidence type="ECO:0000313" key="4">
    <source>
        <dbReference type="Proteomes" id="UP000285190"/>
    </source>
</evidence>
<organism evidence="3 4">
    <name type="scientific">Noviherbaspirillum cavernae</name>
    <dbReference type="NCBI Taxonomy" id="2320862"/>
    <lineage>
        <taxon>Bacteria</taxon>
        <taxon>Pseudomonadati</taxon>
        <taxon>Pseudomonadota</taxon>
        <taxon>Betaproteobacteria</taxon>
        <taxon>Burkholderiales</taxon>
        <taxon>Oxalobacteraceae</taxon>
        <taxon>Noviherbaspirillum</taxon>
    </lineage>
</organism>
<reference evidence="3 4" key="1">
    <citation type="submission" date="2018-09" db="EMBL/GenBank/DDBJ databases">
        <authorList>
            <person name="Zhu H."/>
        </authorList>
    </citation>
    <scope>NUCLEOTIDE SEQUENCE [LARGE SCALE GENOMIC DNA]</scope>
    <source>
        <strain evidence="3 4">K2R10-39</strain>
    </source>
</reference>
<gene>
    <name evidence="3" type="ORF">D3870_12465</name>
</gene>
<keyword evidence="4" id="KW-1185">Reference proteome</keyword>
<dbReference type="PANTHER" id="PTHR43685">
    <property type="entry name" value="GLYCOSYLTRANSFERASE"/>
    <property type="match status" value="1"/>
</dbReference>
<dbReference type="RefSeq" id="WP_119739531.1">
    <property type="nucleotide sequence ID" value="NZ_QYUN01000002.1"/>
</dbReference>
<dbReference type="InterPro" id="IPR029044">
    <property type="entry name" value="Nucleotide-diphossugar_trans"/>
</dbReference>
<dbReference type="GO" id="GO:0016740">
    <property type="term" value="F:transferase activity"/>
    <property type="evidence" value="ECO:0007669"/>
    <property type="project" value="UniProtKB-KW"/>
</dbReference>
<dbReference type="Gene3D" id="3.90.550.10">
    <property type="entry name" value="Spore Coat Polysaccharide Biosynthesis Protein SpsA, Chain A"/>
    <property type="match status" value="1"/>
</dbReference>
<evidence type="ECO:0000313" key="3">
    <source>
        <dbReference type="EMBL" id="RJG06709.1"/>
    </source>
</evidence>
<proteinExistence type="predicted"/>
<evidence type="ECO:0000256" key="1">
    <source>
        <dbReference type="SAM" id="Phobius"/>
    </source>
</evidence>
<dbReference type="InterPro" id="IPR001173">
    <property type="entry name" value="Glyco_trans_2-like"/>
</dbReference>
<keyword evidence="1" id="KW-0472">Membrane</keyword>
<name>A0A418X2M3_9BURK</name>
<dbReference type="CDD" id="cd00761">
    <property type="entry name" value="Glyco_tranf_GTA_type"/>
    <property type="match status" value="1"/>
</dbReference>
<dbReference type="SUPFAM" id="SSF53448">
    <property type="entry name" value="Nucleotide-diphospho-sugar transferases"/>
    <property type="match status" value="1"/>
</dbReference>
<feature type="domain" description="Glycosyltransferase 2-like" evidence="2">
    <location>
        <begin position="56"/>
        <end position="179"/>
    </location>
</feature>
<dbReference type="PANTHER" id="PTHR43685:SF3">
    <property type="entry name" value="SLR2126 PROTEIN"/>
    <property type="match status" value="1"/>
</dbReference>
<keyword evidence="1" id="KW-0812">Transmembrane</keyword>
<feature type="transmembrane region" description="Helical" evidence="1">
    <location>
        <begin position="315"/>
        <end position="333"/>
    </location>
</feature>
<keyword evidence="3" id="KW-0808">Transferase</keyword>
<dbReference type="OrthoDB" id="9781367at2"/>
<dbReference type="InterPro" id="IPR050834">
    <property type="entry name" value="Glycosyltransf_2"/>
</dbReference>
<dbReference type="AlphaFoldDB" id="A0A418X2M3"/>
<sequence length="375" mass="42146">MSKVLAFKRSRKRSAICQEGATLESSAVEAGWRINAQPTAARTSRWQSASEDVQVSVVVPTCGRPELLNRCVASLVLQTFDPERFEIIVVDDRPSPDTEAVVRRWAQHASPDGLRVTYIPSSGPHGPAAARNRGWHAARGEIIAFTDDDTVASPDWIEHGLRAFKNDVHAVRGRITMPLNGTPTDYERDARNLETAEFVTANCFCRKRVLKDLGGFDERFRFAWREDSDLYFRLLDYRARIVHAPNAVITHPIRPADWGVSLSQTKKMQFDALLFKKHPVRYREKIRAAPRWDYYLIVAALLVCVAALAMARHDIAAVAGAVWLCMTARFCFLRLRHTSRSPAHVAEMIVTSALIPPAAVFWRAVGALRFRAGFL</sequence>
<evidence type="ECO:0000259" key="2">
    <source>
        <dbReference type="Pfam" id="PF00535"/>
    </source>
</evidence>
<feature type="transmembrane region" description="Helical" evidence="1">
    <location>
        <begin position="292"/>
        <end position="309"/>
    </location>
</feature>
<dbReference type="Pfam" id="PF00535">
    <property type="entry name" value="Glycos_transf_2"/>
    <property type="match status" value="1"/>
</dbReference>
<protein>
    <submittedName>
        <fullName evidence="3">Glycosyltransferase family 2 protein</fullName>
    </submittedName>
</protein>
<feature type="transmembrane region" description="Helical" evidence="1">
    <location>
        <begin position="345"/>
        <end position="365"/>
    </location>
</feature>
<keyword evidence="1" id="KW-1133">Transmembrane helix</keyword>
<comment type="caution">
    <text evidence="3">The sequence shown here is derived from an EMBL/GenBank/DDBJ whole genome shotgun (WGS) entry which is preliminary data.</text>
</comment>
<dbReference type="EMBL" id="QYUN01000002">
    <property type="protein sequence ID" value="RJG06709.1"/>
    <property type="molecule type" value="Genomic_DNA"/>
</dbReference>
<accession>A0A418X2M3</accession>